<organism evidence="2 3">
    <name type="scientific">Polarella glacialis</name>
    <name type="common">Dinoflagellate</name>
    <dbReference type="NCBI Taxonomy" id="89957"/>
    <lineage>
        <taxon>Eukaryota</taxon>
        <taxon>Sar</taxon>
        <taxon>Alveolata</taxon>
        <taxon>Dinophyceae</taxon>
        <taxon>Suessiales</taxon>
        <taxon>Suessiaceae</taxon>
        <taxon>Polarella</taxon>
    </lineage>
</organism>
<feature type="region of interest" description="Disordered" evidence="1">
    <location>
        <begin position="31"/>
        <end position="67"/>
    </location>
</feature>
<dbReference type="Proteomes" id="UP000654075">
    <property type="component" value="Unassembled WGS sequence"/>
</dbReference>
<evidence type="ECO:0000313" key="2">
    <source>
        <dbReference type="EMBL" id="CAE8639783.1"/>
    </source>
</evidence>
<feature type="non-terminal residue" evidence="2">
    <location>
        <position position="67"/>
    </location>
</feature>
<reference evidence="2" key="1">
    <citation type="submission" date="2021-02" db="EMBL/GenBank/DDBJ databases">
        <authorList>
            <person name="Dougan E. K."/>
            <person name="Rhodes N."/>
            <person name="Thang M."/>
            <person name="Chan C."/>
        </authorList>
    </citation>
    <scope>NUCLEOTIDE SEQUENCE</scope>
</reference>
<gene>
    <name evidence="2" type="ORF">PGLA1383_LOCUS54796</name>
</gene>
<comment type="caution">
    <text evidence="2">The sequence shown here is derived from an EMBL/GenBank/DDBJ whole genome shotgun (WGS) entry which is preliminary data.</text>
</comment>
<sequence length="67" mass="7503">VLKHHSREEENVLARTSGGTILTATTTLMMMAKRSATHRPTKVTEGRTRTRTASRPRAATRRARTTK</sequence>
<accession>A0A813HPV6</accession>
<dbReference type="AlphaFoldDB" id="A0A813HPV6"/>
<protein>
    <submittedName>
        <fullName evidence="2">Uncharacterized protein</fullName>
    </submittedName>
</protein>
<dbReference type="EMBL" id="CAJNNV010032379">
    <property type="protein sequence ID" value="CAE8639783.1"/>
    <property type="molecule type" value="Genomic_DNA"/>
</dbReference>
<proteinExistence type="predicted"/>
<keyword evidence="3" id="KW-1185">Reference proteome</keyword>
<feature type="compositionally biased region" description="Basic residues" evidence="1">
    <location>
        <begin position="49"/>
        <end position="67"/>
    </location>
</feature>
<feature type="non-terminal residue" evidence="2">
    <location>
        <position position="1"/>
    </location>
</feature>
<name>A0A813HPV6_POLGL</name>
<evidence type="ECO:0000256" key="1">
    <source>
        <dbReference type="SAM" id="MobiDB-lite"/>
    </source>
</evidence>
<evidence type="ECO:0000313" key="3">
    <source>
        <dbReference type="Proteomes" id="UP000654075"/>
    </source>
</evidence>